<gene>
    <name evidence="2" type="ORF">MM415A01865_0004</name>
</gene>
<sequence>MKKILSFIFSLCLLVGLVYAAPPMPAPVKGNVVIAGQYLSGYTVTVTNERTGDKLTLITDNGMYLFDMSEFPNGYIAKSAVYVGDTITISLGSDSVSFTAEEFPYLVNDLVIGTAPPIEEEEDTQTTTSDEEKKSTILETFYGELFSLKVGHTKLSKLLDDSIKFDGKTYDVEEYILIDGVVQTSMDDVDFGITPYLVVEKVEYQYIFKDELPIDDVTLDETLEVSLLGKYYEISDLDEDGMTFVSGEEFFLAEGDSSLYDGKYLKVETIGSDYAFISYNGAQEKLEEGESAEIGGIEVYAKDILEDEDGPDYCTIRIATDVEQTIESGDDYYESDLWEWVIDMDASPQVIKVVNQETWEDLDEDTKPIAVGEKISLPEDYADIVFKEINEGERTELDIRVKNDYLLIDGDFTYGTDDYTKIYLNNVGFYDYDEEEFITTEKVQIGDSEYYLEMGSLVIGKLKVLLDMTDILYDGVSFAGKDDSFLDYFGIIFKNPEDAVDDKNGFRVSVPEERPEAVILVGKQTEVIEEEEEECPICNCPTCPICVCPTCDECVVCEECPETTDDNNELIIGAIALILGSAGGAGIMFKYGNNKMFTGKNTGVKFYRGQDGTLKIFHKHPGTVGYHNPEISHRKPETHPKGMVDVGNKYQKNEQGEWEFVG</sequence>
<name>A0A6M3JZ15_9ZZZZ</name>
<accession>A0A6M3JZ15</accession>
<keyword evidence="1" id="KW-1133">Transmembrane helix</keyword>
<dbReference type="EMBL" id="MT142143">
    <property type="protein sequence ID" value="QJA75144.1"/>
    <property type="molecule type" value="Genomic_DNA"/>
</dbReference>
<reference evidence="2" key="1">
    <citation type="submission" date="2020-03" db="EMBL/GenBank/DDBJ databases">
        <title>The deep terrestrial virosphere.</title>
        <authorList>
            <person name="Holmfeldt K."/>
            <person name="Nilsson E."/>
            <person name="Simone D."/>
            <person name="Lopez-Fernandez M."/>
            <person name="Wu X."/>
            <person name="de Brujin I."/>
            <person name="Lundin D."/>
            <person name="Andersson A."/>
            <person name="Bertilsson S."/>
            <person name="Dopson M."/>
        </authorList>
    </citation>
    <scope>NUCLEOTIDE SEQUENCE</scope>
    <source>
        <strain evidence="2">MM415A01865</strain>
    </source>
</reference>
<keyword evidence="1" id="KW-0812">Transmembrane</keyword>
<proteinExistence type="predicted"/>
<protein>
    <submittedName>
        <fullName evidence="2">Uncharacterized protein</fullName>
    </submittedName>
</protein>
<organism evidence="2">
    <name type="scientific">viral metagenome</name>
    <dbReference type="NCBI Taxonomy" id="1070528"/>
    <lineage>
        <taxon>unclassified sequences</taxon>
        <taxon>metagenomes</taxon>
        <taxon>organismal metagenomes</taxon>
    </lineage>
</organism>
<evidence type="ECO:0000256" key="1">
    <source>
        <dbReference type="SAM" id="Phobius"/>
    </source>
</evidence>
<keyword evidence="1" id="KW-0472">Membrane</keyword>
<evidence type="ECO:0000313" key="2">
    <source>
        <dbReference type="EMBL" id="QJA75144.1"/>
    </source>
</evidence>
<dbReference type="AlphaFoldDB" id="A0A6M3JZ15"/>
<feature type="transmembrane region" description="Helical" evidence="1">
    <location>
        <begin position="570"/>
        <end position="591"/>
    </location>
</feature>